<sequence>MGAPASTASVPLLTRLDHKLLQTIALLAEDVPSHPPEATRSLRLTCRMLNSILKPENNSCRHVRLFKLKFDFAALQRRLSKDVLQPANYCTELLRREKALHSIRSGRLCEGDTLLVAYTMLLEDEGKNLAQLTTAGLPSLVRRYLCKQRFHGIARGWPSVDKTTALGAALCCQLYIATQDDSLIEDAITDLLMPFAIGTSQVQYPLFHLKLDFSDLSRDAFKSADLFETQQGLFLVREYFGHPFILRLPPVALSATLLFLKRTQKSKLELPSDHLEYPDRIAGGQPYRFTKAHIDDFNRKCHLRQVARSLQRSEGASYDADWQRLTPFFGRHRSFIYGLGTLAGEWEGLIRGHDSGSYETLQNGGGWDSSPKAIAEFNAVSSCRPWSCSLAVHYRKIKRSRHISPADEADEFCKRWLPPTCGWLKHEDGIVLLDAQGSTSEPYTTFMDSQQFDPTEAVLSSYGPDTDEDDDVDGLDIVLTGKMKEFVGNDWTESSVLGSVRAWDGLITLHRQTVPGGCRGRRDLFIGYLVSSKDMVGRRGGILTYFIGWSEAGGLSDPPQSASSSCAPISPSGHKPFLPATTMSASPPSLIDSVPHEVLEHIAFYAATTTIPGPPADLIPLLLVSRKFTAGLSQSANPHLYARIFAAKFDIGAVVRRLGASGTTAPKLAVSLRRRFAVLRRLRARMDCFLRDRHPTEEDGRLLHEMLWTAYVMMLENDGLNERQLREYAQMDIWLRDFWFDPNGASCATVALRDNMWPPNTDIAALTMWLFWFLLRPEDYSVLDDATFRTVVSILKLLALGAHQYPVCQPSWAEFQPDVCLRQSSIPSSYGDYPPLTPSPLAAPAILSYLSLAPKASSASDAFIHASPLNPSSVSTYAPMSSEWDSEWKRDLCLAAGGVRRAEPPGAFRPGSMEGVWEGLFTYMEFTAYAALLSGAPPPTLHKSLVARHQQTWKLREYHLLAPESMEERYHTADRDCYRPLSAGDPLRAYLPNGIDFQAEHDGIRVFEPGRSESLFYHRTRAHSQVTPEYAARVLEILVAGEGHSAWGQFNLIGRIRPGDGFISLSKEYVDGDRGKWLYRGYLIGDVYGNLAGRWRDTLSPFAVPGYEGCFFMGRRR</sequence>
<dbReference type="AlphaFoldDB" id="A0A4Y9Z0L0"/>
<comment type="caution">
    <text evidence="1">The sequence shown here is derived from an EMBL/GenBank/DDBJ whole genome shotgun (WGS) entry which is preliminary data.</text>
</comment>
<dbReference type="OrthoDB" id="3263050at2759"/>
<organism evidence="1 2">
    <name type="scientific">Dentipellis fragilis</name>
    <dbReference type="NCBI Taxonomy" id="205917"/>
    <lineage>
        <taxon>Eukaryota</taxon>
        <taxon>Fungi</taxon>
        <taxon>Dikarya</taxon>
        <taxon>Basidiomycota</taxon>
        <taxon>Agaricomycotina</taxon>
        <taxon>Agaricomycetes</taxon>
        <taxon>Russulales</taxon>
        <taxon>Hericiaceae</taxon>
        <taxon>Dentipellis</taxon>
    </lineage>
</organism>
<protein>
    <recommendedName>
        <fullName evidence="3">F-box domain-containing protein</fullName>
    </recommendedName>
</protein>
<dbReference type="Proteomes" id="UP000298327">
    <property type="component" value="Unassembled WGS sequence"/>
</dbReference>
<evidence type="ECO:0000313" key="2">
    <source>
        <dbReference type="Proteomes" id="UP000298327"/>
    </source>
</evidence>
<reference evidence="1 2" key="1">
    <citation type="submission" date="2019-02" db="EMBL/GenBank/DDBJ databases">
        <title>Genome sequencing of the rare red list fungi Dentipellis fragilis.</title>
        <authorList>
            <person name="Buettner E."/>
            <person name="Kellner H."/>
        </authorList>
    </citation>
    <scope>NUCLEOTIDE SEQUENCE [LARGE SCALE GENOMIC DNA]</scope>
    <source>
        <strain evidence="1 2">DSM 105465</strain>
    </source>
</reference>
<accession>A0A4Y9Z0L0</accession>
<evidence type="ECO:0000313" key="1">
    <source>
        <dbReference type="EMBL" id="TFY67371.1"/>
    </source>
</evidence>
<keyword evidence="2" id="KW-1185">Reference proteome</keyword>
<dbReference type="EMBL" id="SEOQ01000192">
    <property type="protein sequence ID" value="TFY67371.1"/>
    <property type="molecule type" value="Genomic_DNA"/>
</dbReference>
<proteinExistence type="predicted"/>
<evidence type="ECO:0008006" key="3">
    <source>
        <dbReference type="Google" id="ProtNLM"/>
    </source>
</evidence>
<name>A0A4Y9Z0L0_9AGAM</name>
<gene>
    <name evidence="1" type="ORF">EVG20_g3965</name>
</gene>